<dbReference type="EMBL" id="MCGO01000070">
    <property type="protein sequence ID" value="ORY32746.1"/>
    <property type="molecule type" value="Genomic_DNA"/>
</dbReference>
<reference evidence="1 2" key="1">
    <citation type="submission" date="2016-07" db="EMBL/GenBank/DDBJ databases">
        <title>Pervasive Adenine N6-methylation of Active Genes in Fungi.</title>
        <authorList>
            <consortium name="DOE Joint Genome Institute"/>
            <person name="Mondo S.J."/>
            <person name="Dannebaum R.O."/>
            <person name="Kuo R.C."/>
            <person name="Labutti K."/>
            <person name="Haridas S."/>
            <person name="Kuo A."/>
            <person name="Salamov A."/>
            <person name="Ahrendt S.R."/>
            <person name="Lipzen A."/>
            <person name="Sullivan W."/>
            <person name="Andreopoulos W.B."/>
            <person name="Clum A."/>
            <person name="Lindquist E."/>
            <person name="Daum C."/>
            <person name="Ramamoorthy G.K."/>
            <person name="Gryganskyi A."/>
            <person name="Culley D."/>
            <person name="Magnuson J.K."/>
            <person name="James T.Y."/>
            <person name="O'Malley M.A."/>
            <person name="Stajich J.E."/>
            <person name="Spatafora J.W."/>
            <person name="Visel A."/>
            <person name="Grigoriev I.V."/>
        </authorList>
    </citation>
    <scope>NUCLEOTIDE SEQUENCE [LARGE SCALE GENOMIC DNA]</scope>
    <source>
        <strain evidence="1 2">JEL800</strain>
    </source>
</reference>
<dbReference type="OrthoDB" id="10633231at2759"/>
<evidence type="ECO:0000313" key="1">
    <source>
        <dbReference type="EMBL" id="ORY32746.1"/>
    </source>
</evidence>
<proteinExistence type="predicted"/>
<name>A0A1Y2BDG3_9FUNG</name>
<evidence type="ECO:0000313" key="2">
    <source>
        <dbReference type="Proteomes" id="UP000193642"/>
    </source>
</evidence>
<dbReference type="AlphaFoldDB" id="A0A1Y2BDG3"/>
<comment type="caution">
    <text evidence="1">The sequence shown here is derived from an EMBL/GenBank/DDBJ whole genome shotgun (WGS) entry which is preliminary data.</text>
</comment>
<gene>
    <name evidence="1" type="ORF">BCR33DRAFT_791644</name>
</gene>
<accession>A0A1Y2BDG3</accession>
<keyword evidence="2" id="KW-1185">Reference proteome</keyword>
<sequence>MDSIPMDVSTKLTVVPVVSLLFVSPKKPASVQTPQNPLIKHTYSPASSTPLEASCACGTNNIPCGQGSTCENNYCMCTAPTPSSQITLWSPMAECSCPRSDSLDTCSTGRYCNAYGNCASKPACEDSTCISHECGTTACPNGGTPISQCFCQDSRASCYPGNTGLVSTALDENCRCGVNNIPCGKGAICKDDKCTCPSTSITNAITLWSPDAVCTCDGVSSLSCTSGHFCNPFGNCASKPNCVDDICLAPACGSNECGTHAGTYANPITDCFCTATNSICTLFNSVSSAGRCCTPQTCATGNWNSGSHPDGCGGTINCDNQDLPACAISEALNENCRCGVNNIQCGKGAICRDDKCLCPASSTTTALSLWTKDAQCSCDGGSFPSCSSGHYCNQFGNCASQANCGDDACVTPACGTNDCKIHFSDKGLPISDCFCTAPNNVCSLLETANGQCCAPKTCTSENWTSGNHDDECGNIINCDNQNLDACDASGTPLEAKCRCGKNNLECGSGAVCKNDMCLCPASSSTTALSLWTTDALCSCDGGSFPSCSSGHYCNQFGNCASKANCGDDSCVTPACGTNDCKVHFNDKNLPISDCFCTSPNSVCFLLGTDTGQCCTPKTCKSENWTSGNHNDGCGNIINCDNQALPVCDVSAESLKTECRCGVNNLHCGQGAICKDNQCMCPSNSITTALSLWSNDALCSCDGGTLLQCPSGHYCNQFGNCASKANCDDDACVTPACGTNDCKIHFNDKSLPISDCFCTAPNNVCFLLGTANGKKRPLPYLKLKDTLPGQCCAPKTCKSDNWTSGNHDDGCGNIINCDNQNLNPCDGILFD</sequence>
<organism evidence="1 2">
    <name type="scientific">Rhizoclosmatium globosum</name>
    <dbReference type="NCBI Taxonomy" id="329046"/>
    <lineage>
        <taxon>Eukaryota</taxon>
        <taxon>Fungi</taxon>
        <taxon>Fungi incertae sedis</taxon>
        <taxon>Chytridiomycota</taxon>
        <taxon>Chytridiomycota incertae sedis</taxon>
        <taxon>Chytridiomycetes</taxon>
        <taxon>Chytridiales</taxon>
        <taxon>Chytriomycetaceae</taxon>
        <taxon>Rhizoclosmatium</taxon>
    </lineage>
</organism>
<dbReference type="Proteomes" id="UP000193642">
    <property type="component" value="Unassembled WGS sequence"/>
</dbReference>
<protein>
    <submittedName>
        <fullName evidence="1">Uncharacterized protein</fullName>
    </submittedName>
</protein>